<dbReference type="SUPFAM" id="SSF47769">
    <property type="entry name" value="SAM/Pointed domain"/>
    <property type="match status" value="1"/>
</dbReference>
<dbReference type="PANTHER" id="PTHR10627:SF74">
    <property type="entry name" value="OS08G0526500 PROTEIN"/>
    <property type="match status" value="1"/>
</dbReference>
<dbReference type="Pfam" id="PF00536">
    <property type="entry name" value="SAM_1"/>
    <property type="match status" value="1"/>
</dbReference>
<name>A0A7J8NF34_9ROSI</name>
<dbReference type="PANTHER" id="PTHR10627">
    <property type="entry name" value="SCP160"/>
    <property type="match status" value="1"/>
</dbReference>
<protein>
    <recommendedName>
        <fullName evidence="2">SAM domain-containing protein</fullName>
    </recommendedName>
</protein>
<dbReference type="InterPro" id="IPR001660">
    <property type="entry name" value="SAM"/>
</dbReference>
<organism evidence="3 4">
    <name type="scientific">Gossypium lobatum</name>
    <dbReference type="NCBI Taxonomy" id="34289"/>
    <lineage>
        <taxon>Eukaryota</taxon>
        <taxon>Viridiplantae</taxon>
        <taxon>Streptophyta</taxon>
        <taxon>Embryophyta</taxon>
        <taxon>Tracheophyta</taxon>
        <taxon>Spermatophyta</taxon>
        <taxon>Magnoliopsida</taxon>
        <taxon>eudicotyledons</taxon>
        <taxon>Gunneridae</taxon>
        <taxon>Pentapetalae</taxon>
        <taxon>rosids</taxon>
        <taxon>malvids</taxon>
        <taxon>Malvales</taxon>
        <taxon>Malvaceae</taxon>
        <taxon>Malvoideae</taxon>
        <taxon>Gossypium</taxon>
    </lineage>
</organism>
<sequence length="137" mass="15211">MHVLDLILRSFCQLLVAICVVTLAIGVDHVVAFGYEQVAVEGAEQQTVEGLLHSLGLGKYTITFKAEEVDMTALKQMGENDLKELGIPMRSLLMIVLTLKRLQYPGAYHVTDEKIYNLSANNKFRGFSEMGCDQGVF</sequence>
<feature type="domain" description="SAM" evidence="2">
    <location>
        <begin position="43"/>
        <end position="87"/>
    </location>
</feature>
<dbReference type="InterPro" id="IPR013761">
    <property type="entry name" value="SAM/pointed_sf"/>
</dbReference>
<dbReference type="AlphaFoldDB" id="A0A7J8NF34"/>
<evidence type="ECO:0000313" key="3">
    <source>
        <dbReference type="EMBL" id="MBA0575462.1"/>
    </source>
</evidence>
<accession>A0A7J8NF34</accession>
<comment type="caution">
    <text evidence="3">The sequence shown here is derived from an EMBL/GenBank/DDBJ whole genome shotgun (WGS) entry which is preliminary data.</text>
</comment>
<evidence type="ECO:0000256" key="1">
    <source>
        <dbReference type="ARBA" id="ARBA00022737"/>
    </source>
</evidence>
<dbReference type="SMART" id="SM00454">
    <property type="entry name" value="SAM"/>
    <property type="match status" value="1"/>
</dbReference>
<dbReference type="Proteomes" id="UP000593572">
    <property type="component" value="Unassembled WGS sequence"/>
</dbReference>
<proteinExistence type="predicted"/>
<evidence type="ECO:0000259" key="2">
    <source>
        <dbReference type="PROSITE" id="PS50105"/>
    </source>
</evidence>
<dbReference type="EMBL" id="JABEZX010189250">
    <property type="protein sequence ID" value="MBA0575462.1"/>
    <property type="molecule type" value="Genomic_DNA"/>
</dbReference>
<evidence type="ECO:0000313" key="4">
    <source>
        <dbReference type="Proteomes" id="UP000593572"/>
    </source>
</evidence>
<gene>
    <name evidence="3" type="ORF">Golob_025433</name>
</gene>
<dbReference type="Gene3D" id="1.10.150.50">
    <property type="entry name" value="Transcription Factor, Ets-1"/>
    <property type="match status" value="1"/>
</dbReference>
<reference evidence="3 4" key="1">
    <citation type="journal article" date="2019" name="Genome Biol. Evol.">
        <title>Insights into the evolution of the New World diploid cottons (Gossypium, subgenus Houzingenia) based on genome sequencing.</title>
        <authorList>
            <person name="Grover C.E."/>
            <person name="Arick M.A. 2nd"/>
            <person name="Thrash A."/>
            <person name="Conover J.L."/>
            <person name="Sanders W.S."/>
            <person name="Peterson D.G."/>
            <person name="Frelichowski J.E."/>
            <person name="Scheffler J.A."/>
            <person name="Scheffler B.E."/>
            <person name="Wendel J.F."/>
        </authorList>
    </citation>
    <scope>NUCLEOTIDE SEQUENCE [LARGE SCALE GENOMIC DNA]</scope>
    <source>
        <strain evidence="3">157</strain>
        <tissue evidence="3">Leaf</tissue>
    </source>
</reference>
<keyword evidence="4" id="KW-1185">Reference proteome</keyword>
<keyword evidence="1" id="KW-0677">Repeat</keyword>
<dbReference type="PROSITE" id="PS50105">
    <property type="entry name" value="SAM_DOMAIN"/>
    <property type="match status" value="1"/>
</dbReference>